<evidence type="ECO:0000313" key="12">
    <source>
        <dbReference type="EMBL" id="KXH29845.1"/>
    </source>
</evidence>
<feature type="transmembrane region" description="Helical" evidence="10">
    <location>
        <begin position="12"/>
        <end position="35"/>
    </location>
</feature>
<keyword evidence="10" id="KW-1133">Transmembrane helix</keyword>
<keyword evidence="10" id="KW-0812">Transmembrane</keyword>
<comment type="similarity">
    <text evidence="2 9">Belongs to the cytochrome P450 family.</text>
</comment>
<evidence type="ECO:0000256" key="9">
    <source>
        <dbReference type="RuleBase" id="RU000461"/>
    </source>
</evidence>
<dbReference type="EMBL" id="JEMN01001682">
    <property type="protein sequence ID" value="KXH29845.1"/>
    <property type="molecule type" value="Genomic_DNA"/>
</dbReference>
<dbReference type="Pfam" id="PF00067">
    <property type="entry name" value="p450"/>
    <property type="match status" value="2"/>
</dbReference>
<gene>
    <name evidence="12" type="ORF">CNYM01_02896</name>
</gene>
<evidence type="ECO:0000313" key="13">
    <source>
        <dbReference type="Proteomes" id="UP000070054"/>
    </source>
</evidence>
<dbReference type="GO" id="GO:0020037">
    <property type="term" value="F:heme binding"/>
    <property type="evidence" value="ECO:0007669"/>
    <property type="project" value="InterPro"/>
</dbReference>
<feature type="binding site" description="axial binding residue" evidence="8">
    <location>
        <position position="424"/>
    </location>
    <ligand>
        <name>heme</name>
        <dbReference type="ChEBI" id="CHEBI:30413"/>
    </ligand>
    <ligandPart>
        <name>Fe</name>
        <dbReference type="ChEBI" id="CHEBI:18248"/>
    </ligandPart>
</feature>
<dbReference type="PROSITE" id="PS00086">
    <property type="entry name" value="CYTOCHROME_P450"/>
    <property type="match status" value="1"/>
</dbReference>
<dbReference type="SUPFAM" id="SSF110857">
    <property type="entry name" value="Gamma-glutamyl cyclotransferase-like"/>
    <property type="match status" value="1"/>
</dbReference>
<dbReference type="CDD" id="cd11062">
    <property type="entry name" value="CYP58-like"/>
    <property type="match status" value="1"/>
</dbReference>
<comment type="caution">
    <text evidence="12">The sequence shown here is derived from an EMBL/GenBank/DDBJ whole genome shotgun (WGS) entry which is preliminary data.</text>
</comment>
<dbReference type="CDD" id="cd06661">
    <property type="entry name" value="GGCT_like"/>
    <property type="match status" value="1"/>
</dbReference>
<dbReference type="InterPro" id="IPR001128">
    <property type="entry name" value="Cyt_P450"/>
</dbReference>
<feature type="domain" description="Gamma-glutamylcyclotransferase AIG2-like" evidence="11">
    <location>
        <begin position="492"/>
        <end position="616"/>
    </location>
</feature>
<dbReference type="Proteomes" id="UP000070054">
    <property type="component" value="Unassembled WGS sequence"/>
</dbReference>
<reference evidence="12 13" key="1">
    <citation type="submission" date="2014-02" db="EMBL/GenBank/DDBJ databases">
        <title>The genome sequence of Colletotrichum nymphaeae SA-01.</title>
        <authorList>
            <person name="Baroncelli R."/>
            <person name="Thon M.R."/>
        </authorList>
    </citation>
    <scope>NUCLEOTIDE SEQUENCE [LARGE SCALE GENOMIC DNA]</scope>
    <source>
        <strain evidence="12 13">SA-01</strain>
    </source>
</reference>
<dbReference type="PANTHER" id="PTHR24305:SF157">
    <property type="entry name" value="N-ACETYLTRYPTOPHAN 6-HYDROXYLASE IVOC-RELATED"/>
    <property type="match status" value="1"/>
</dbReference>
<dbReference type="InterPro" id="IPR002401">
    <property type="entry name" value="Cyt_P450_E_grp-I"/>
</dbReference>
<evidence type="ECO:0000256" key="7">
    <source>
        <dbReference type="ARBA" id="ARBA00023033"/>
    </source>
</evidence>
<keyword evidence="5 9" id="KW-0560">Oxidoreductase</keyword>
<dbReference type="InterPro" id="IPR013024">
    <property type="entry name" value="GGCT-like"/>
</dbReference>
<dbReference type="InterPro" id="IPR017972">
    <property type="entry name" value="Cyt_P450_CS"/>
</dbReference>
<dbReference type="SUPFAM" id="SSF48264">
    <property type="entry name" value="Cytochrome P450"/>
    <property type="match status" value="1"/>
</dbReference>
<dbReference type="GO" id="GO:0016705">
    <property type="term" value="F:oxidoreductase activity, acting on paired donors, with incorporation or reduction of molecular oxygen"/>
    <property type="evidence" value="ECO:0007669"/>
    <property type="project" value="InterPro"/>
</dbReference>
<dbReference type="PRINTS" id="PR00463">
    <property type="entry name" value="EP450I"/>
</dbReference>
<keyword evidence="3 8" id="KW-0349">Heme</keyword>
<keyword evidence="7 9" id="KW-0503">Monooxygenase</keyword>
<dbReference type="Gene3D" id="1.10.630.10">
    <property type="entry name" value="Cytochrome P450"/>
    <property type="match status" value="1"/>
</dbReference>
<dbReference type="InterPro" id="IPR009288">
    <property type="entry name" value="AIG2-like_dom"/>
</dbReference>
<proteinExistence type="inferred from homology"/>
<evidence type="ECO:0000256" key="4">
    <source>
        <dbReference type="ARBA" id="ARBA00022723"/>
    </source>
</evidence>
<dbReference type="Pfam" id="PF06094">
    <property type="entry name" value="GGACT"/>
    <property type="match status" value="1"/>
</dbReference>
<dbReference type="InterPro" id="IPR050121">
    <property type="entry name" value="Cytochrome_P450_monoxygenase"/>
</dbReference>
<keyword evidence="10" id="KW-0472">Membrane</keyword>
<evidence type="ECO:0000256" key="2">
    <source>
        <dbReference type="ARBA" id="ARBA00010617"/>
    </source>
</evidence>
<dbReference type="InterPro" id="IPR036568">
    <property type="entry name" value="GGCT-like_sf"/>
</dbReference>
<evidence type="ECO:0000256" key="10">
    <source>
        <dbReference type="SAM" id="Phobius"/>
    </source>
</evidence>
<evidence type="ECO:0000256" key="8">
    <source>
        <dbReference type="PIRSR" id="PIRSR602401-1"/>
    </source>
</evidence>
<keyword evidence="6 8" id="KW-0408">Iron</keyword>
<evidence type="ECO:0000256" key="6">
    <source>
        <dbReference type="ARBA" id="ARBA00023004"/>
    </source>
</evidence>
<keyword evidence="4 8" id="KW-0479">Metal-binding</keyword>
<evidence type="ECO:0000256" key="1">
    <source>
        <dbReference type="ARBA" id="ARBA00001971"/>
    </source>
</evidence>
<dbReference type="InterPro" id="IPR036396">
    <property type="entry name" value="Cyt_P450_sf"/>
</dbReference>
<accession>A0A135S1Q7</accession>
<organism evidence="12 13">
    <name type="scientific">Colletotrichum nymphaeae SA-01</name>
    <dbReference type="NCBI Taxonomy" id="1460502"/>
    <lineage>
        <taxon>Eukaryota</taxon>
        <taxon>Fungi</taxon>
        <taxon>Dikarya</taxon>
        <taxon>Ascomycota</taxon>
        <taxon>Pezizomycotina</taxon>
        <taxon>Sordariomycetes</taxon>
        <taxon>Hypocreomycetidae</taxon>
        <taxon>Glomerellales</taxon>
        <taxon>Glomerellaceae</taxon>
        <taxon>Colletotrichum</taxon>
        <taxon>Colletotrichum acutatum species complex</taxon>
    </lineage>
</organism>
<evidence type="ECO:0000256" key="3">
    <source>
        <dbReference type="ARBA" id="ARBA00022617"/>
    </source>
</evidence>
<comment type="cofactor">
    <cofactor evidence="1 8">
        <name>heme</name>
        <dbReference type="ChEBI" id="CHEBI:30413"/>
    </cofactor>
</comment>
<dbReference type="Gene3D" id="3.10.490.10">
    <property type="entry name" value="Gamma-glutamyl cyclotransferase-like"/>
    <property type="match status" value="1"/>
</dbReference>
<evidence type="ECO:0000259" key="11">
    <source>
        <dbReference type="Pfam" id="PF06094"/>
    </source>
</evidence>
<dbReference type="AlphaFoldDB" id="A0A135S1Q7"/>
<dbReference type="OrthoDB" id="3945418at2759"/>
<sequence length="643" mass="72303">MGILVNDTTFRLCLGNLVTIFPGLLFLHLIFVGIYNITFHPLAKFPGPKLTAFTGWYETYHELFGAPGKTFAYKIQQMHDDYGPIVRINPYELHVSDHHFFDVLFAGGSARRDKYPPSASVQGAPGGIFGTLNHDTHRMRRSAISGFFSKQSVVIHEGLIHEKVEQLCEVFKNYAREGNPFNIRVPLLAYTTDFYCAHALGETGDMHLLKDQAKAQKWRESIIGLLHFTPIVRQFPWFLSFAFGLPMWLIRRVSSDLALVTQVLLDMEGQAKEAIKDSSASVGIQEGNGGLMQAILSSYLPQGEKGFKRMAQEGFTVLTASGDTIGRTLTTAVYHLLSNPNHLAKLKEELRAAMPDSNMDVPLSKLENLPWTTPIGMTFADLMMDSKAFPDPRMFDPERWLKSHPLYAQNTKCFFPFGRGHRNCIGLNFHEEFHGKIVINLGIFHGRLRTHRITPAPRGSKTRTYTFVTTATSGSPTTVRLRLIMETVPRPVFIYGTLCAQPLLAWVLTGDATQVKEISALIRTAKVENVARYSLHGCDYPCAIKEHGSSINGYLLQPQTLSQRKKLDDFEGEVYQVNPIQAMLLSHGGETVESLIEADIYLWNGDKDLVTHQSWDLEWFLQERLEDWIELFAGMEMVGGGDA</sequence>
<dbReference type="PANTHER" id="PTHR24305">
    <property type="entry name" value="CYTOCHROME P450"/>
    <property type="match status" value="1"/>
</dbReference>
<keyword evidence="13" id="KW-1185">Reference proteome</keyword>
<protein>
    <submittedName>
        <fullName evidence="12">Cytochrome P450</fullName>
    </submittedName>
</protein>
<dbReference type="GO" id="GO:0004497">
    <property type="term" value="F:monooxygenase activity"/>
    <property type="evidence" value="ECO:0007669"/>
    <property type="project" value="UniProtKB-KW"/>
</dbReference>
<name>A0A135S1Q7_9PEZI</name>
<evidence type="ECO:0000256" key="5">
    <source>
        <dbReference type="ARBA" id="ARBA00023002"/>
    </source>
</evidence>
<dbReference type="GO" id="GO:0005506">
    <property type="term" value="F:iron ion binding"/>
    <property type="evidence" value="ECO:0007669"/>
    <property type="project" value="InterPro"/>
</dbReference>